<feature type="signal peptide" evidence="1">
    <location>
        <begin position="1"/>
        <end position="20"/>
    </location>
</feature>
<name>A0A917WME6_9RHOB</name>
<dbReference type="RefSeq" id="WP_028286607.1">
    <property type="nucleotide sequence ID" value="NZ_BMLF01000007.1"/>
</dbReference>
<gene>
    <name evidence="2" type="ORF">GCM10011534_41460</name>
</gene>
<evidence type="ECO:0000313" key="2">
    <source>
        <dbReference type="EMBL" id="GGM15116.1"/>
    </source>
</evidence>
<feature type="chain" id="PRO_5036927211" evidence="1">
    <location>
        <begin position="21"/>
        <end position="173"/>
    </location>
</feature>
<keyword evidence="1" id="KW-0732">Signal</keyword>
<sequence>MIRLPVAAALCAAIAAPALAQSKIENEQMVVYEGQWVQSKLPEQAGALMFLTLPRGQAGEYFTISCKRAGGAADRTVKLGYPKPLPQSPMTLTLTVDGKPVQATASFTGKTRDDAYTQSDIHSYELDFGGNAQEEAFFQALSAGGQLNIAGQSIPVSLKGVTAALNGQGAYCS</sequence>
<accession>A0A917WME6</accession>
<dbReference type="Proteomes" id="UP000649829">
    <property type="component" value="Unassembled WGS sequence"/>
</dbReference>
<dbReference type="AlphaFoldDB" id="A0A917WME6"/>
<proteinExistence type="predicted"/>
<reference evidence="2" key="2">
    <citation type="submission" date="2020-09" db="EMBL/GenBank/DDBJ databases">
        <authorList>
            <person name="Sun Q."/>
            <person name="Zhou Y."/>
        </authorList>
    </citation>
    <scope>NUCLEOTIDE SEQUENCE</scope>
    <source>
        <strain evidence="2">CGMCC 1.6293</strain>
    </source>
</reference>
<reference evidence="2" key="1">
    <citation type="journal article" date="2014" name="Int. J. Syst. Evol. Microbiol.">
        <title>Complete genome sequence of Corynebacterium casei LMG S-19264T (=DSM 44701T), isolated from a smear-ripened cheese.</title>
        <authorList>
            <consortium name="US DOE Joint Genome Institute (JGI-PGF)"/>
            <person name="Walter F."/>
            <person name="Albersmeier A."/>
            <person name="Kalinowski J."/>
            <person name="Ruckert C."/>
        </authorList>
    </citation>
    <scope>NUCLEOTIDE SEQUENCE</scope>
    <source>
        <strain evidence="2">CGMCC 1.6293</strain>
    </source>
</reference>
<keyword evidence="3" id="KW-1185">Reference proteome</keyword>
<comment type="caution">
    <text evidence="2">The sequence shown here is derived from an EMBL/GenBank/DDBJ whole genome shotgun (WGS) entry which is preliminary data.</text>
</comment>
<evidence type="ECO:0000313" key="3">
    <source>
        <dbReference type="Proteomes" id="UP000649829"/>
    </source>
</evidence>
<evidence type="ECO:0000256" key="1">
    <source>
        <dbReference type="SAM" id="SignalP"/>
    </source>
</evidence>
<dbReference type="EMBL" id="BMLF01000007">
    <property type="protein sequence ID" value="GGM15116.1"/>
    <property type="molecule type" value="Genomic_DNA"/>
</dbReference>
<protein>
    <submittedName>
        <fullName evidence="2">Uncharacterized protein</fullName>
    </submittedName>
</protein>
<organism evidence="2 3">
    <name type="scientific">Pseudooceanicola nanhaiensis</name>
    <dbReference type="NCBI Taxonomy" id="375761"/>
    <lineage>
        <taxon>Bacteria</taxon>
        <taxon>Pseudomonadati</taxon>
        <taxon>Pseudomonadota</taxon>
        <taxon>Alphaproteobacteria</taxon>
        <taxon>Rhodobacterales</taxon>
        <taxon>Paracoccaceae</taxon>
        <taxon>Pseudooceanicola</taxon>
    </lineage>
</organism>